<dbReference type="Pfam" id="PF22692">
    <property type="entry name" value="LlgE_F_G_D1"/>
    <property type="match status" value="1"/>
</dbReference>
<gene>
    <name evidence="5" type="ORF">SAMN05421804_101703</name>
</gene>
<feature type="domain" description="Flagellar basal-body/hook protein C-terminal" evidence="3">
    <location>
        <begin position="204"/>
        <end position="248"/>
    </location>
</feature>
<protein>
    <submittedName>
        <fullName evidence="5">Flagellar basal-body rod protein FlgG</fullName>
    </submittedName>
</protein>
<dbReference type="InterPro" id="IPR010930">
    <property type="entry name" value="Flg_bb/hook_C_dom"/>
</dbReference>
<comment type="subcellular location">
    <subcellularLocation>
        <location evidence="2">Bacterial flagellum basal body</location>
    </subcellularLocation>
</comment>
<dbReference type="Proteomes" id="UP000183255">
    <property type="component" value="Unassembled WGS sequence"/>
</dbReference>
<dbReference type="NCBIfam" id="TIGR03506">
    <property type="entry name" value="FlgEFG_subfam"/>
    <property type="match status" value="1"/>
</dbReference>
<evidence type="ECO:0000313" key="5">
    <source>
        <dbReference type="EMBL" id="SDI10961.1"/>
    </source>
</evidence>
<keyword evidence="5" id="KW-0282">Flagellum</keyword>
<evidence type="ECO:0000259" key="3">
    <source>
        <dbReference type="Pfam" id="PF06429"/>
    </source>
</evidence>
<comment type="similarity">
    <text evidence="1 2">Belongs to the flagella basal body rod proteins family.</text>
</comment>
<organism evidence="5 6">
    <name type="scientific">Proteiniclasticum ruminis</name>
    <dbReference type="NCBI Taxonomy" id="398199"/>
    <lineage>
        <taxon>Bacteria</taxon>
        <taxon>Bacillati</taxon>
        <taxon>Bacillota</taxon>
        <taxon>Clostridia</taxon>
        <taxon>Eubacteriales</taxon>
        <taxon>Clostridiaceae</taxon>
        <taxon>Proteiniclasticum</taxon>
    </lineage>
</organism>
<dbReference type="RefSeq" id="WP_051651468.1">
    <property type="nucleotide sequence ID" value="NZ_FNDZ01000001.1"/>
</dbReference>
<dbReference type="PANTHER" id="PTHR30435:SF19">
    <property type="entry name" value="FLAGELLAR BASAL-BODY ROD PROTEIN FLGG"/>
    <property type="match status" value="1"/>
</dbReference>
<dbReference type="GO" id="GO:0071978">
    <property type="term" value="P:bacterial-type flagellum-dependent swarming motility"/>
    <property type="evidence" value="ECO:0007669"/>
    <property type="project" value="TreeGrafter"/>
</dbReference>
<keyword evidence="5" id="KW-0966">Cell projection</keyword>
<dbReference type="InterPro" id="IPR020013">
    <property type="entry name" value="Flagellar_FlgE/F/G"/>
</dbReference>
<dbReference type="InterPro" id="IPR037925">
    <property type="entry name" value="FlgE/F/G-like"/>
</dbReference>
<dbReference type="PANTHER" id="PTHR30435">
    <property type="entry name" value="FLAGELLAR PROTEIN"/>
    <property type="match status" value="1"/>
</dbReference>
<dbReference type="InterPro" id="IPR053967">
    <property type="entry name" value="LlgE_F_G-like_D1"/>
</dbReference>
<accession>A0A1G8HWS1</accession>
<dbReference type="SUPFAM" id="SSF117143">
    <property type="entry name" value="Flagellar hook protein flgE"/>
    <property type="match status" value="1"/>
</dbReference>
<evidence type="ECO:0000256" key="1">
    <source>
        <dbReference type="ARBA" id="ARBA00009677"/>
    </source>
</evidence>
<evidence type="ECO:0000256" key="2">
    <source>
        <dbReference type="RuleBase" id="RU362116"/>
    </source>
</evidence>
<dbReference type="EMBL" id="FNDZ01000001">
    <property type="protein sequence ID" value="SDI10961.1"/>
    <property type="molecule type" value="Genomic_DNA"/>
</dbReference>
<dbReference type="AlphaFoldDB" id="A0A1G8HWS1"/>
<evidence type="ECO:0000259" key="4">
    <source>
        <dbReference type="Pfam" id="PF22692"/>
    </source>
</evidence>
<keyword evidence="2" id="KW-0975">Bacterial flagellum</keyword>
<reference evidence="5 6" key="1">
    <citation type="submission" date="2016-10" db="EMBL/GenBank/DDBJ databases">
        <authorList>
            <person name="de Groot N.N."/>
        </authorList>
    </citation>
    <scope>NUCLEOTIDE SEQUENCE [LARGE SCALE GENOMIC DNA]</scope>
    <source>
        <strain evidence="5 6">CGMCC 1.5058</strain>
    </source>
</reference>
<keyword evidence="5" id="KW-0969">Cilium</keyword>
<dbReference type="Pfam" id="PF06429">
    <property type="entry name" value="Flg_bbr_C"/>
    <property type="match status" value="1"/>
</dbReference>
<name>A0A1G8HWS1_9CLOT</name>
<sequence length="253" mass="27774">MIIRSLYNVTRQMNVLQKKQENNSANAANVNTPGFKYQDLIQRTMEEFDVYNRAGGKNSNRVQELGTINFGTEIDGAVTNFTPGVLKETGIATDFALDGNGFFTLSLENGETGYTRNGNFKISGDGRLVTQEGYPVLAVNGQGAAEEIFVAGDFFEVREDGTISGSDQRLLISNFNNTQNFELRGETIYVTGEASIGMGDASVRQGYIESANVDMGAEIVKMMEISREFQANQRALTVLNDTLQKTVNEIGRN</sequence>
<proteinExistence type="inferred from homology"/>
<feature type="domain" description="Flagellar hook protein FlgE/F/G-like D1" evidence="4">
    <location>
        <begin position="96"/>
        <end position="164"/>
    </location>
</feature>
<dbReference type="GO" id="GO:0009425">
    <property type="term" value="C:bacterial-type flagellum basal body"/>
    <property type="evidence" value="ECO:0007669"/>
    <property type="project" value="UniProtKB-SubCell"/>
</dbReference>
<evidence type="ECO:0000313" key="6">
    <source>
        <dbReference type="Proteomes" id="UP000183255"/>
    </source>
</evidence>